<dbReference type="AlphaFoldDB" id="A0A4R7NWS1"/>
<proteinExistence type="predicted"/>
<dbReference type="PANTHER" id="PTHR38764:SF1">
    <property type="entry name" value="ACYL CARRIER PROTEIN PHOSPHODIESTERASE"/>
    <property type="match status" value="1"/>
</dbReference>
<organism evidence="5 6">
    <name type="scientific">Panacagrimonas perspica</name>
    <dbReference type="NCBI Taxonomy" id="381431"/>
    <lineage>
        <taxon>Bacteria</taxon>
        <taxon>Pseudomonadati</taxon>
        <taxon>Pseudomonadota</taxon>
        <taxon>Gammaproteobacteria</taxon>
        <taxon>Nevskiales</taxon>
        <taxon>Nevskiaceae</taxon>
        <taxon>Panacagrimonas</taxon>
    </lineage>
</organism>
<gene>
    <name evidence="5" type="ORF">DFR24_4109</name>
</gene>
<comment type="caution">
    <text evidence="5">The sequence shown here is derived from an EMBL/GenBank/DDBJ whole genome shotgun (WGS) entry which is preliminary data.</text>
</comment>
<dbReference type="InterPro" id="IPR007431">
    <property type="entry name" value="ACP_PD"/>
</dbReference>
<evidence type="ECO:0000256" key="2">
    <source>
        <dbReference type="ARBA" id="ARBA00022801"/>
    </source>
</evidence>
<dbReference type="GO" id="GO:0008770">
    <property type="term" value="F:[acyl-carrier-protein] phosphodiesterase activity"/>
    <property type="evidence" value="ECO:0007669"/>
    <property type="project" value="InterPro"/>
</dbReference>
<evidence type="ECO:0000256" key="3">
    <source>
        <dbReference type="ARBA" id="ARBA00023098"/>
    </source>
</evidence>
<accession>A0A4R7NWS1</accession>
<evidence type="ECO:0000313" key="6">
    <source>
        <dbReference type="Proteomes" id="UP000295341"/>
    </source>
</evidence>
<sequence>MNFLAHLWLADRTGTSLSGSVLGDVVRGADLSAYPDDVALGIRLHRRVDAATDRHPIMQAARGGFAQGERRYAGIVLDLAADHALANAWGDFHDRPLSDFATRCGVSLADDGEWFERGGGRRPSAAGFAELLQSYGTDYGIERAIRRTSTRLRDPQGLVDAGRGWMEASQILMPQLRELLDALVAVMNTREA</sequence>
<keyword evidence="6" id="KW-1185">Reference proteome</keyword>
<name>A0A4R7NWS1_9GAMM</name>
<dbReference type="Proteomes" id="UP000295341">
    <property type="component" value="Unassembled WGS sequence"/>
</dbReference>
<keyword evidence="3" id="KW-0443">Lipid metabolism</keyword>
<protein>
    <submittedName>
        <fullName evidence="5">Acyl carrier protein phosphodiesterase</fullName>
    </submittedName>
</protein>
<dbReference type="GO" id="GO:0006633">
    <property type="term" value="P:fatty acid biosynthetic process"/>
    <property type="evidence" value="ECO:0007669"/>
    <property type="project" value="UniProtKB-KW"/>
</dbReference>
<dbReference type="Pfam" id="PF04336">
    <property type="entry name" value="ACP_PD"/>
    <property type="match status" value="1"/>
</dbReference>
<keyword evidence="4" id="KW-0276">Fatty acid metabolism</keyword>
<dbReference type="PANTHER" id="PTHR38764">
    <property type="entry name" value="ACYL CARRIER PROTEIN PHOSPHODIESTERASE"/>
    <property type="match status" value="1"/>
</dbReference>
<reference evidence="5 6" key="1">
    <citation type="submission" date="2019-03" db="EMBL/GenBank/DDBJ databases">
        <title>Genomic Encyclopedia of Type Strains, Phase IV (KMG-IV): sequencing the most valuable type-strain genomes for metagenomic binning, comparative biology and taxonomic classification.</title>
        <authorList>
            <person name="Goeker M."/>
        </authorList>
    </citation>
    <scope>NUCLEOTIDE SEQUENCE [LARGE SCALE GENOMIC DNA]</scope>
    <source>
        <strain evidence="5 6">DSM 26377</strain>
    </source>
</reference>
<keyword evidence="4" id="KW-0275">Fatty acid biosynthesis</keyword>
<keyword evidence="1" id="KW-0444">Lipid biosynthesis</keyword>
<evidence type="ECO:0000313" key="5">
    <source>
        <dbReference type="EMBL" id="TDU25664.1"/>
    </source>
</evidence>
<dbReference type="EMBL" id="SOBT01000011">
    <property type="protein sequence ID" value="TDU25664.1"/>
    <property type="molecule type" value="Genomic_DNA"/>
</dbReference>
<dbReference type="RefSeq" id="WP_133883271.1">
    <property type="nucleotide sequence ID" value="NZ_MWIN01000041.1"/>
</dbReference>
<evidence type="ECO:0000256" key="4">
    <source>
        <dbReference type="ARBA" id="ARBA00023160"/>
    </source>
</evidence>
<dbReference type="OrthoDB" id="8442777at2"/>
<keyword evidence="2" id="KW-0378">Hydrolase</keyword>
<evidence type="ECO:0000256" key="1">
    <source>
        <dbReference type="ARBA" id="ARBA00022516"/>
    </source>
</evidence>